<keyword evidence="6 7" id="KW-0472">Membrane</keyword>
<dbReference type="PANTHER" id="PTHR45826">
    <property type="entry name" value="POLYAMINE TRANSPORTER PUT1"/>
    <property type="match status" value="1"/>
</dbReference>
<dbReference type="InterPro" id="IPR002293">
    <property type="entry name" value="AA/rel_permease1"/>
</dbReference>
<dbReference type="Proteomes" id="UP000260823">
    <property type="component" value="Unassembled WGS sequence"/>
</dbReference>
<comment type="caution">
    <text evidence="8">The sequence shown here is derived from an EMBL/GenBank/DDBJ whole genome shotgun (WGS) entry which is preliminary data.</text>
</comment>
<dbReference type="Gene3D" id="1.20.1740.10">
    <property type="entry name" value="Amino acid/polyamine transporter I"/>
    <property type="match status" value="1"/>
</dbReference>
<protein>
    <submittedName>
        <fullName evidence="8">APC family permease</fullName>
    </submittedName>
</protein>
<feature type="transmembrane region" description="Helical" evidence="7">
    <location>
        <begin position="413"/>
        <end position="433"/>
    </location>
</feature>
<keyword evidence="2" id="KW-0813">Transport</keyword>
<evidence type="ECO:0000256" key="1">
    <source>
        <dbReference type="ARBA" id="ARBA00004651"/>
    </source>
</evidence>
<gene>
    <name evidence="8" type="ORF">DYU05_18665</name>
</gene>
<feature type="transmembrane region" description="Helical" evidence="7">
    <location>
        <begin position="44"/>
        <end position="64"/>
    </location>
</feature>
<keyword evidence="3" id="KW-1003">Cell membrane</keyword>
<dbReference type="GO" id="GO:0022857">
    <property type="term" value="F:transmembrane transporter activity"/>
    <property type="evidence" value="ECO:0007669"/>
    <property type="project" value="InterPro"/>
</dbReference>
<feature type="transmembrane region" description="Helical" evidence="7">
    <location>
        <begin position="346"/>
        <end position="365"/>
    </location>
</feature>
<proteinExistence type="predicted"/>
<organism evidence="8 9">
    <name type="scientific">Mucilaginibacter terrenus</name>
    <dbReference type="NCBI Taxonomy" id="2482727"/>
    <lineage>
        <taxon>Bacteria</taxon>
        <taxon>Pseudomonadati</taxon>
        <taxon>Bacteroidota</taxon>
        <taxon>Sphingobacteriia</taxon>
        <taxon>Sphingobacteriales</taxon>
        <taxon>Sphingobacteriaceae</taxon>
        <taxon>Mucilaginibacter</taxon>
    </lineage>
</organism>
<feature type="transmembrane region" description="Helical" evidence="7">
    <location>
        <begin position="386"/>
        <end position="407"/>
    </location>
</feature>
<dbReference type="PANTHER" id="PTHR45826:SF2">
    <property type="entry name" value="AMINO ACID TRANSPORTER"/>
    <property type="match status" value="1"/>
</dbReference>
<dbReference type="InterPro" id="IPR044566">
    <property type="entry name" value="RMV1-like"/>
</dbReference>
<reference evidence="8 9" key="1">
    <citation type="submission" date="2018-08" db="EMBL/GenBank/DDBJ databases">
        <title>Mucilaginibacter terrae sp. nov., isolated from manganese diggings.</title>
        <authorList>
            <person name="Huang Y."/>
            <person name="Zhou Z."/>
        </authorList>
    </citation>
    <scope>NUCLEOTIDE SEQUENCE [LARGE SCALE GENOMIC DNA]</scope>
    <source>
        <strain evidence="8 9">ZH6</strain>
    </source>
</reference>
<dbReference type="AlphaFoldDB" id="A0A3E2NLM9"/>
<evidence type="ECO:0000313" key="8">
    <source>
        <dbReference type="EMBL" id="RFZ81843.1"/>
    </source>
</evidence>
<dbReference type="EMBL" id="QWDE01000004">
    <property type="protein sequence ID" value="RFZ81843.1"/>
    <property type="molecule type" value="Genomic_DNA"/>
</dbReference>
<dbReference type="OrthoDB" id="9791588at2"/>
<keyword evidence="5 7" id="KW-1133">Transmembrane helix</keyword>
<feature type="transmembrane region" description="Helical" evidence="7">
    <location>
        <begin position="152"/>
        <end position="172"/>
    </location>
</feature>
<feature type="transmembrane region" description="Helical" evidence="7">
    <location>
        <begin position="127"/>
        <end position="146"/>
    </location>
</feature>
<dbReference type="GO" id="GO:0005886">
    <property type="term" value="C:plasma membrane"/>
    <property type="evidence" value="ECO:0007669"/>
    <property type="project" value="UniProtKB-SubCell"/>
</dbReference>
<evidence type="ECO:0000256" key="7">
    <source>
        <dbReference type="SAM" id="Phobius"/>
    </source>
</evidence>
<feature type="transmembrane region" description="Helical" evidence="7">
    <location>
        <begin position="322"/>
        <end position="340"/>
    </location>
</feature>
<feature type="transmembrane region" description="Helical" evidence="7">
    <location>
        <begin position="224"/>
        <end position="251"/>
    </location>
</feature>
<comment type="subcellular location">
    <subcellularLocation>
        <location evidence="1">Cell membrane</location>
        <topology evidence="1">Multi-pass membrane protein</topology>
    </subcellularLocation>
</comment>
<dbReference type="PIRSF" id="PIRSF006060">
    <property type="entry name" value="AA_transporter"/>
    <property type="match status" value="1"/>
</dbReference>
<name>A0A3E2NLM9_9SPHI</name>
<evidence type="ECO:0000256" key="3">
    <source>
        <dbReference type="ARBA" id="ARBA00022475"/>
    </source>
</evidence>
<dbReference type="Pfam" id="PF13520">
    <property type="entry name" value="AA_permease_2"/>
    <property type="match status" value="1"/>
</dbReference>
<dbReference type="RefSeq" id="WP_117384662.1">
    <property type="nucleotide sequence ID" value="NZ_QWDE01000004.1"/>
</dbReference>
<keyword evidence="4 7" id="KW-0812">Transmembrane</keyword>
<feature type="transmembrane region" description="Helical" evidence="7">
    <location>
        <begin position="94"/>
        <end position="115"/>
    </location>
</feature>
<evidence type="ECO:0000256" key="5">
    <source>
        <dbReference type="ARBA" id="ARBA00022989"/>
    </source>
</evidence>
<evidence type="ECO:0000256" key="6">
    <source>
        <dbReference type="ARBA" id="ARBA00023136"/>
    </source>
</evidence>
<feature type="transmembrane region" description="Helical" evidence="7">
    <location>
        <begin position="271"/>
        <end position="294"/>
    </location>
</feature>
<evidence type="ECO:0000256" key="2">
    <source>
        <dbReference type="ARBA" id="ARBA00022448"/>
    </source>
</evidence>
<accession>A0A3E2NLM9</accession>
<feature type="transmembrane region" description="Helical" evidence="7">
    <location>
        <begin position="12"/>
        <end position="32"/>
    </location>
</feature>
<keyword evidence="9" id="KW-1185">Reference proteome</keyword>
<evidence type="ECO:0000256" key="4">
    <source>
        <dbReference type="ARBA" id="ARBA00022692"/>
    </source>
</evidence>
<sequence length="446" mass="48952">MAMHQPAANRKIKPYQLVALIFFTVSGGPYGLEPLLAYAGEHSAVLLLLVVPLLWDVPAIFTVLELNSMMPVNGGYYRWVKYALGNRWGFYEGWWTWIYTFVDLAIYPVLFVGYASYFFPGIEEYRILVCLVIVWLSAGLNILGIVPVGKVALFLSAAVLAPLIVMFVMALAKYNGGINVPNQTIHGLTHSSFGMALYTIMWNCLGWDNVTTYADEVEKPIRSYLVSVFTAFALVMVIYFLVITVAINTGINQQLFSEGGFPALGELIAGRWLGAALAAGGMASSLGLYAAILLSVSRVPKAMADDELLPRRLNILHSRFRTPYVSILLCSVVVSFMILWPLAELLVIDVTVYGAGLSLEYISLIKLRISHPNTERPFKIRLGTTGLIIAAIIPFGIYFLALSGALASEGGGIIAALFAIIVLSTAEGMWLLVSWRKPHLRLKANS</sequence>
<evidence type="ECO:0000313" key="9">
    <source>
        <dbReference type="Proteomes" id="UP000260823"/>
    </source>
</evidence>